<name>A0A835PKP1_VANPL</name>
<evidence type="ECO:0000313" key="2">
    <source>
        <dbReference type="EMBL" id="KAG0455690.1"/>
    </source>
</evidence>
<gene>
    <name evidence="2" type="ORF">HPP92_023478</name>
</gene>
<feature type="transmembrane region" description="Helical" evidence="1">
    <location>
        <begin position="51"/>
        <end position="69"/>
    </location>
</feature>
<dbReference type="AlphaFoldDB" id="A0A835PKP1"/>
<evidence type="ECO:0000313" key="3">
    <source>
        <dbReference type="Proteomes" id="UP000639772"/>
    </source>
</evidence>
<comment type="caution">
    <text evidence="2">The sequence shown here is derived from an EMBL/GenBank/DDBJ whole genome shotgun (WGS) entry which is preliminary data.</text>
</comment>
<protein>
    <submittedName>
        <fullName evidence="2">Uncharacterized protein</fullName>
    </submittedName>
</protein>
<evidence type="ECO:0000256" key="1">
    <source>
        <dbReference type="SAM" id="Phobius"/>
    </source>
</evidence>
<accession>A0A835PKP1</accession>
<organism evidence="2 3">
    <name type="scientific">Vanilla planifolia</name>
    <name type="common">Vanilla</name>
    <dbReference type="NCBI Taxonomy" id="51239"/>
    <lineage>
        <taxon>Eukaryota</taxon>
        <taxon>Viridiplantae</taxon>
        <taxon>Streptophyta</taxon>
        <taxon>Embryophyta</taxon>
        <taxon>Tracheophyta</taxon>
        <taxon>Spermatophyta</taxon>
        <taxon>Magnoliopsida</taxon>
        <taxon>Liliopsida</taxon>
        <taxon>Asparagales</taxon>
        <taxon>Orchidaceae</taxon>
        <taxon>Vanilloideae</taxon>
        <taxon>Vanilleae</taxon>
        <taxon>Vanilla</taxon>
    </lineage>
</organism>
<dbReference type="EMBL" id="JADCNM010000013">
    <property type="protein sequence ID" value="KAG0455690.1"/>
    <property type="molecule type" value="Genomic_DNA"/>
</dbReference>
<sequence length="105" mass="12328">MALTLCHQLPQLHALKLLHPEIKQIKCHNRSPICQIKETRSPSFVDPSNNLVVVVMHTFFFFFFFMNSFDLCCVMHMRKPNVLWYFLCCASEDALEKLFSSNPFD</sequence>
<keyword evidence="1" id="KW-0472">Membrane</keyword>
<proteinExistence type="predicted"/>
<keyword evidence="1" id="KW-1133">Transmembrane helix</keyword>
<keyword evidence="1" id="KW-0812">Transmembrane</keyword>
<dbReference type="Proteomes" id="UP000639772">
    <property type="component" value="Chromosome 13"/>
</dbReference>
<reference evidence="2 3" key="1">
    <citation type="journal article" date="2020" name="Nat. Food">
        <title>A phased Vanilla planifolia genome enables genetic improvement of flavour and production.</title>
        <authorList>
            <person name="Hasing T."/>
            <person name="Tang H."/>
            <person name="Brym M."/>
            <person name="Khazi F."/>
            <person name="Huang T."/>
            <person name="Chambers A.H."/>
        </authorList>
    </citation>
    <scope>NUCLEOTIDE SEQUENCE [LARGE SCALE GENOMIC DNA]</scope>
    <source>
        <tissue evidence="2">Leaf</tissue>
    </source>
</reference>